<dbReference type="Gene3D" id="2.70.70.10">
    <property type="entry name" value="Glucose Permease (Domain IIA)"/>
    <property type="match status" value="1"/>
</dbReference>
<dbReference type="GO" id="GO:0004222">
    <property type="term" value="F:metalloendopeptidase activity"/>
    <property type="evidence" value="ECO:0007669"/>
    <property type="project" value="TreeGrafter"/>
</dbReference>
<dbReference type="Pfam" id="PF01551">
    <property type="entry name" value="Peptidase_M23"/>
    <property type="match status" value="1"/>
</dbReference>
<feature type="domain" description="M23ase beta-sheet core" evidence="2">
    <location>
        <begin position="346"/>
        <end position="440"/>
    </location>
</feature>
<keyword evidence="1" id="KW-1133">Transmembrane helix</keyword>
<gene>
    <name evidence="4" type="ORF">HK107_11560</name>
</gene>
<dbReference type="InterPro" id="IPR016047">
    <property type="entry name" value="M23ase_b-sheet_dom"/>
</dbReference>
<name>A0A7Y3W660_9PROT</name>
<organism evidence="4 5">
    <name type="scientific">Parvularcula mediterranea</name>
    <dbReference type="NCBI Taxonomy" id="2732508"/>
    <lineage>
        <taxon>Bacteria</taxon>
        <taxon>Pseudomonadati</taxon>
        <taxon>Pseudomonadota</taxon>
        <taxon>Alphaproteobacteria</taxon>
        <taxon>Parvularculales</taxon>
        <taxon>Parvularculaceae</taxon>
        <taxon>Parvularcula</taxon>
    </lineage>
</organism>
<dbReference type="InterPro" id="IPR008756">
    <property type="entry name" value="Peptidase_M56"/>
</dbReference>
<dbReference type="SUPFAM" id="SSF51261">
    <property type="entry name" value="Duplicated hybrid motif"/>
    <property type="match status" value="1"/>
</dbReference>
<dbReference type="InterPro" id="IPR050570">
    <property type="entry name" value="Cell_wall_metabolism_enzyme"/>
</dbReference>
<feature type="transmembrane region" description="Helical" evidence="1">
    <location>
        <begin position="288"/>
        <end position="308"/>
    </location>
</feature>
<dbReference type="PANTHER" id="PTHR21666:SF270">
    <property type="entry name" value="MUREIN HYDROLASE ACTIVATOR ENVC"/>
    <property type="match status" value="1"/>
</dbReference>
<keyword evidence="5" id="KW-1185">Reference proteome</keyword>
<feature type="domain" description="Peptidase M56" evidence="3">
    <location>
        <begin position="128"/>
        <end position="252"/>
    </location>
</feature>
<feature type="transmembrane region" description="Helical" evidence="1">
    <location>
        <begin position="42"/>
        <end position="64"/>
    </location>
</feature>
<dbReference type="Proteomes" id="UP000536835">
    <property type="component" value="Unassembled WGS sequence"/>
</dbReference>
<sequence length="447" mass="47997">MNIFSLPALTAWLLLPLLFALIVPTVRRLTDQTLPEDGTEKWALGIMLAPFGLGLALLPLASAFPDIVPATALLPDGGGLPAGGVSVTELTASAGPDLSFLLWTLPLVLYAGIALFKIGKVILARRELAQTSRKAEAHEEGIRLTRDLQVPVVDEKGTILLPEALSRSMSAEEKALVVAHERAHHARGDQRYFIVLALMDAVFWLHPGVRWQTARCRLAAELACDRAACGQSPQLRKAYAELIVRALKHAAGSALPCAPAVFSPRTKGEFGMRLTEIMRPRAQSNKRAGLILALAAALAVPLGAGQIASAQMSSQSTEFTVTPVEDGRITSRWGPRKHPQTKERQRHFGTDIAAPMGTPVRAPGLGVVTRAEEVGKYGYLMEVTHAGDIVTRYAQLEGFEVEVGTKVWAGDTIARVGSSGASTGPHLHLEVFVDGKRVDPETLIPMP</sequence>
<evidence type="ECO:0000256" key="1">
    <source>
        <dbReference type="SAM" id="Phobius"/>
    </source>
</evidence>
<evidence type="ECO:0000313" key="4">
    <source>
        <dbReference type="EMBL" id="NNU16956.1"/>
    </source>
</evidence>
<dbReference type="CDD" id="cd12797">
    <property type="entry name" value="M23_peptidase"/>
    <property type="match status" value="1"/>
</dbReference>
<dbReference type="EMBL" id="JABFCX010000003">
    <property type="protein sequence ID" value="NNU16956.1"/>
    <property type="molecule type" value="Genomic_DNA"/>
</dbReference>
<proteinExistence type="predicted"/>
<protein>
    <submittedName>
        <fullName evidence="4">Peptidoglycan DD-metalloendopeptidase family protein</fullName>
    </submittedName>
</protein>
<feature type="transmembrane region" description="Helical" evidence="1">
    <location>
        <begin position="12"/>
        <end position="30"/>
    </location>
</feature>
<dbReference type="Pfam" id="PF05569">
    <property type="entry name" value="Peptidase_M56"/>
    <property type="match status" value="1"/>
</dbReference>
<reference evidence="4 5" key="1">
    <citation type="submission" date="2020-05" db="EMBL/GenBank/DDBJ databases">
        <title>Parvularcula mediterraneae sp. nov., isolated from polypropylene straw from shallow seawater of the seashore of Laganas in Zakynthos island, Greece.</title>
        <authorList>
            <person name="Szabo I."/>
            <person name="Al-Omari J."/>
            <person name="Rado J."/>
            <person name="Szerdahelyi G.S."/>
        </authorList>
    </citation>
    <scope>NUCLEOTIDE SEQUENCE [LARGE SCALE GENOMIC DNA]</scope>
    <source>
        <strain evidence="4 5">ZS-1/3</strain>
    </source>
</reference>
<evidence type="ECO:0000313" key="5">
    <source>
        <dbReference type="Proteomes" id="UP000536835"/>
    </source>
</evidence>
<evidence type="ECO:0000259" key="3">
    <source>
        <dbReference type="Pfam" id="PF05569"/>
    </source>
</evidence>
<keyword evidence="1" id="KW-0472">Membrane</keyword>
<dbReference type="RefSeq" id="WP_173199913.1">
    <property type="nucleotide sequence ID" value="NZ_JABFCX010000003.1"/>
</dbReference>
<keyword evidence="1" id="KW-0812">Transmembrane</keyword>
<evidence type="ECO:0000259" key="2">
    <source>
        <dbReference type="Pfam" id="PF01551"/>
    </source>
</evidence>
<dbReference type="InterPro" id="IPR011055">
    <property type="entry name" value="Dup_hybrid_motif"/>
</dbReference>
<dbReference type="PANTHER" id="PTHR21666">
    <property type="entry name" value="PEPTIDASE-RELATED"/>
    <property type="match status" value="1"/>
</dbReference>
<dbReference type="AlphaFoldDB" id="A0A7Y3W660"/>
<comment type="caution">
    <text evidence="4">The sequence shown here is derived from an EMBL/GenBank/DDBJ whole genome shotgun (WGS) entry which is preliminary data.</text>
</comment>
<accession>A0A7Y3W660</accession>
<feature type="transmembrane region" description="Helical" evidence="1">
    <location>
        <begin position="100"/>
        <end position="123"/>
    </location>
</feature>
<dbReference type="CDD" id="cd07341">
    <property type="entry name" value="M56_BlaR1_MecR1_like"/>
    <property type="match status" value="1"/>
</dbReference>